<dbReference type="Pfam" id="PF25790">
    <property type="entry name" value="BCD1"/>
    <property type="match status" value="1"/>
</dbReference>
<evidence type="ECO:0000256" key="2">
    <source>
        <dbReference type="ARBA" id="ARBA00022723"/>
    </source>
</evidence>
<keyword evidence="3 7" id="KW-0863">Zinc-finger</keyword>
<dbReference type="InterPro" id="IPR057721">
    <property type="entry name" value="BCD1_alpha/beta"/>
</dbReference>
<name>A0A3R7AAJ0_9STRA</name>
<dbReference type="Gene3D" id="3.30.60.190">
    <property type="match status" value="1"/>
</dbReference>
<proteinExistence type="inferred from homology"/>
<feature type="region of interest" description="Disordered" evidence="8">
    <location>
        <begin position="1"/>
        <end position="32"/>
    </location>
</feature>
<evidence type="ECO:0000259" key="9">
    <source>
        <dbReference type="PROSITE" id="PS51083"/>
    </source>
</evidence>
<reference evidence="10 11" key="1">
    <citation type="submission" date="2018-08" db="EMBL/GenBank/DDBJ databases">
        <title>Aphanomyces genome sequencing and annotation.</title>
        <authorList>
            <person name="Minardi D."/>
            <person name="Oidtmann B."/>
            <person name="Van Der Giezen M."/>
            <person name="Studholme D.J."/>
        </authorList>
    </citation>
    <scope>NUCLEOTIDE SEQUENCE [LARGE SCALE GENOMIC DNA]</scope>
    <source>
        <strain evidence="10 11">NJM0002</strain>
    </source>
</reference>
<accession>A0A3R7AAJ0</accession>
<dbReference type="InterPro" id="IPR051639">
    <property type="entry name" value="BCD1"/>
</dbReference>
<dbReference type="GO" id="GO:0000463">
    <property type="term" value="P:maturation of LSU-rRNA from tricistronic rRNA transcript (SSU-rRNA, 5.8S rRNA, LSU-rRNA)"/>
    <property type="evidence" value="ECO:0007669"/>
    <property type="project" value="TreeGrafter"/>
</dbReference>
<dbReference type="InterPro" id="IPR007529">
    <property type="entry name" value="Znf_HIT"/>
</dbReference>
<protein>
    <recommendedName>
        <fullName evidence="9">HIT-type domain-containing protein</fullName>
    </recommendedName>
</protein>
<comment type="similarity">
    <text evidence="6">Belongs to the BCD1 family.</text>
</comment>
<evidence type="ECO:0000256" key="1">
    <source>
        <dbReference type="ARBA" id="ARBA00022553"/>
    </source>
</evidence>
<gene>
    <name evidence="10" type="ORF">DYB32_003884</name>
</gene>
<dbReference type="PROSITE" id="PS51083">
    <property type="entry name" value="ZF_HIT"/>
    <property type="match status" value="1"/>
</dbReference>
<evidence type="ECO:0000256" key="7">
    <source>
        <dbReference type="PROSITE-ProRule" id="PRU00453"/>
    </source>
</evidence>
<keyword evidence="4" id="KW-0862">Zinc</keyword>
<keyword evidence="11" id="KW-1185">Reference proteome</keyword>
<dbReference type="GO" id="GO:0005634">
    <property type="term" value="C:nucleus"/>
    <property type="evidence" value="ECO:0007669"/>
    <property type="project" value="TreeGrafter"/>
</dbReference>
<comment type="function">
    <text evidence="5">Required for box C/D snoRNAs accumulation involved in snoRNA processing, snoRNA transport to the nucleolus and ribosome biogenesis.</text>
</comment>
<dbReference type="EMBL" id="QUSY01000259">
    <property type="protein sequence ID" value="RHY30955.1"/>
    <property type="molecule type" value="Genomic_DNA"/>
</dbReference>
<dbReference type="SUPFAM" id="SSF144232">
    <property type="entry name" value="HIT/MYND zinc finger-like"/>
    <property type="match status" value="1"/>
</dbReference>
<organism evidence="10 11">
    <name type="scientific">Aphanomyces invadans</name>
    <dbReference type="NCBI Taxonomy" id="157072"/>
    <lineage>
        <taxon>Eukaryota</taxon>
        <taxon>Sar</taxon>
        <taxon>Stramenopiles</taxon>
        <taxon>Oomycota</taxon>
        <taxon>Saprolegniomycetes</taxon>
        <taxon>Saprolegniales</taxon>
        <taxon>Verrucalvaceae</taxon>
        <taxon>Aphanomyces</taxon>
    </lineage>
</organism>
<dbReference type="CDD" id="cd23023">
    <property type="entry name" value="zf-HIT_BCD1"/>
    <property type="match status" value="1"/>
</dbReference>
<keyword evidence="2" id="KW-0479">Metal-binding</keyword>
<feature type="domain" description="HIT-type" evidence="9">
    <location>
        <begin position="34"/>
        <end position="68"/>
    </location>
</feature>
<evidence type="ECO:0000256" key="3">
    <source>
        <dbReference type="ARBA" id="ARBA00022771"/>
    </source>
</evidence>
<evidence type="ECO:0000256" key="8">
    <source>
        <dbReference type="SAM" id="MobiDB-lite"/>
    </source>
</evidence>
<dbReference type="AlphaFoldDB" id="A0A3R7AAJ0"/>
<evidence type="ECO:0000313" key="10">
    <source>
        <dbReference type="EMBL" id="RHY30955.1"/>
    </source>
</evidence>
<dbReference type="GO" id="GO:0008270">
    <property type="term" value="F:zinc ion binding"/>
    <property type="evidence" value="ECO:0007669"/>
    <property type="project" value="UniProtKB-UniRule"/>
</dbReference>
<evidence type="ECO:0000256" key="5">
    <source>
        <dbReference type="ARBA" id="ARBA00049598"/>
    </source>
</evidence>
<dbReference type="GO" id="GO:0048254">
    <property type="term" value="P:snoRNA localization"/>
    <property type="evidence" value="ECO:0007669"/>
    <property type="project" value="TreeGrafter"/>
</dbReference>
<evidence type="ECO:0000313" key="11">
    <source>
        <dbReference type="Proteomes" id="UP000285060"/>
    </source>
</evidence>
<keyword evidence="1" id="KW-0597">Phosphoprotein</keyword>
<dbReference type="VEuPathDB" id="FungiDB:H310_08436"/>
<evidence type="ECO:0000256" key="4">
    <source>
        <dbReference type="ARBA" id="ARBA00022833"/>
    </source>
</evidence>
<dbReference type="GO" id="GO:0000492">
    <property type="term" value="P:box C/D snoRNP assembly"/>
    <property type="evidence" value="ECO:0007669"/>
    <property type="project" value="TreeGrafter"/>
</dbReference>
<feature type="compositionally biased region" description="Basic and acidic residues" evidence="8">
    <location>
        <begin position="1"/>
        <end position="10"/>
    </location>
</feature>
<dbReference type="PANTHER" id="PTHR13483">
    <property type="entry name" value="BOX C_D SNORNA PROTEIN 1-RELATED"/>
    <property type="match status" value="1"/>
</dbReference>
<sequence>MDLAEPEHSPIHTPTTEYSSSKRKRDGEPSPVKCTQCSSFDIKYRCPRCERITCSLACCLAHKKQSFVQQAKKRGVFVHLHAPGMSRHKANTSTYNSKENCVLWRLEMHFTDVAEIVTIVEPRWSERLSLCDVITKHLSVTLNVPLRTKLKPYCKLDVATEWLFLIKKEFAPASAPQYYKLDPTMPLGDSLKHLAIVEFPTVLVTLASRRHEYTFAHRAIEVVDAVAASTSCDTTALPLVTEVSSTQAQEDVN</sequence>
<evidence type="ECO:0000256" key="6">
    <source>
        <dbReference type="ARBA" id="ARBA00049654"/>
    </source>
</evidence>
<dbReference type="Proteomes" id="UP000285060">
    <property type="component" value="Unassembled WGS sequence"/>
</dbReference>
<comment type="caution">
    <text evidence="10">The sequence shown here is derived from an EMBL/GenBank/DDBJ whole genome shotgun (WGS) entry which is preliminary data.</text>
</comment>
<dbReference type="PANTHER" id="PTHR13483:SF3">
    <property type="entry name" value="BOX C_D SNORNA PROTEIN 1"/>
    <property type="match status" value="1"/>
</dbReference>
<dbReference type="GO" id="GO:0070761">
    <property type="term" value="C:pre-snoRNP complex"/>
    <property type="evidence" value="ECO:0007669"/>
    <property type="project" value="TreeGrafter"/>
</dbReference>